<dbReference type="InterPro" id="IPR029063">
    <property type="entry name" value="SAM-dependent_MTases_sf"/>
</dbReference>
<keyword evidence="2" id="KW-0808">Transferase</keyword>
<protein>
    <submittedName>
        <fullName evidence="2">Methyltransferase domain-containing protein</fullName>
    </submittedName>
</protein>
<dbReference type="OrthoDB" id="9800454at2"/>
<dbReference type="Pfam" id="PF13649">
    <property type="entry name" value="Methyltransf_25"/>
    <property type="match status" value="1"/>
</dbReference>
<evidence type="ECO:0000313" key="3">
    <source>
        <dbReference type="Proteomes" id="UP000283003"/>
    </source>
</evidence>
<feature type="domain" description="Methyltransferase" evidence="1">
    <location>
        <begin position="47"/>
        <end position="134"/>
    </location>
</feature>
<sequence length="217" mass="24354">MDSADLPLDDYAALLADLSRVNAWTMAARPTLNFLDRVVPRGGRIRVLDVGFGHGDLLRRIAGWARACDVTADLVGIDLNPRSAPIARDSTPAEFGITYRTGDYRSLGGQGWDVIVSSLVAHHMSDDQLVEFLRFMEAEAALGWHVNDLHRHGFAYFGYPLLARVMRWHRIVREDGRLSIARSYRPDEWPPILARAGVEGAQVSRQFPFRLCVAKTR</sequence>
<name>A0A437H2S5_9SPHN</name>
<dbReference type="CDD" id="cd02440">
    <property type="entry name" value="AdoMet_MTases"/>
    <property type="match status" value="1"/>
</dbReference>
<dbReference type="AlphaFoldDB" id="A0A437H2S5"/>
<dbReference type="GO" id="GO:0032259">
    <property type="term" value="P:methylation"/>
    <property type="evidence" value="ECO:0007669"/>
    <property type="project" value="UniProtKB-KW"/>
</dbReference>
<keyword evidence="2" id="KW-0489">Methyltransferase</keyword>
<evidence type="ECO:0000259" key="1">
    <source>
        <dbReference type="Pfam" id="PF13649"/>
    </source>
</evidence>
<dbReference type="SUPFAM" id="SSF53335">
    <property type="entry name" value="S-adenosyl-L-methionine-dependent methyltransferases"/>
    <property type="match status" value="1"/>
</dbReference>
<organism evidence="2 3">
    <name type="scientific">Croceicoccus ponticola</name>
    <dbReference type="NCBI Taxonomy" id="2217664"/>
    <lineage>
        <taxon>Bacteria</taxon>
        <taxon>Pseudomonadati</taxon>
        <taxon>Pseudomonadota</taxon>
        <taxon>Alphaproteobacteria</taxon>
        <taxon>Sphingomonadales</taxon>
        <taxon>Erythrobacteraceae</taxon>
        <taxon>Croceicoccus</taxon>
    </lineage>
</organism>
<evidence type="ECO:0000313" key="2">
    <source>
        <dbReference type="EMBL" id="RVQ69753.1"/>
    </source>
</evidence>
<dbReference type="Gene3D" id="3.40.50.150">
    <property type="entry name" value="Vaccinia Virus protein VP39"/>
    <property type="match status" value="1"/>
</dbReference>
<dbReference type="InterPro" id="IPR041698">
    <property type="entry name" value="Methyltransf_25"/>
</dbReference>
<keyword evidence="3" id="KW-1185">Reference proteome</keyword>
<accession>A0A437H2S5</accession>
<comment type="caution">
    <text evidence="2">The sequence shown here is derived from an EMBL/GenBank/DDBJ whole genome shotgun (WGS) entry which is preliminary data.</text>
</comment>
<dbReference type="EMBL" id="RXOL01000001">
    <property type="protein sequence ID" value="RVQ69753.1"/>
    <property type="molecule type" value="Genomic_DNA"/>
</dbReference>
<gene>
    <name evidence="2" type="ORF">EKN06_01930</name>
</gene>
<reference evidence="2 3" key="1">
    <citation type="submission" date="2018-12" db="EMBL/GenBank/DDBJ databases">
        <title>Croceicoccus ponticola sp. nov., a lipolytic bacterium isolated from seawater.</title>
        <authorList>
            <person name="Yoon J.-H."/>
        </authorList>
    </citation>
    <scope>NUCLEOTIDE SEQUENCE [LARGE SCALE GENOMIC DNA]</scope>
    <source>
        <strain evidence="2 3">GM-16</strain>
    </source>
</reference>
<dbReference type="GO" id="GO:0008168">
    <property type="term" value="F:methyltransferase activity"/>
    <property type="evidence" value="ECO:0007669"/>
    <property type="project" value="UniProtKB-KW"/>
</dbReference>
<dbReference type="Proteomes" id="UP000283003">
    <property type="component" value="Unassembled WGS sequence"/>
</dbReference>
<proteinExistence type="predicted"/>